<sequence length="428" mass="48175">MDTNLPQNKVNILTLNCWGIKYITPLRTERLAEIGRRIAEAEPTPDIIGLQECFSRDDFESIREQTRQILPYAKHYYAGPFGAGLAILSRWPLEETSMINYSLNGLPTAFFHGDWYAGKGVACATVRYGPAYDEVIYVFNTHRWNVVMEDNNAKGNTYGSPQNTWHWTRKQRSQYLKQHDENGAPAVPPDPDHSQAMRIDYILANTSTQNRPISGHGHGTWVVVAATLGMLERHPILGCSLSDHFSVEATLAIQEQLPPGLSQQQSSKSVLNPQWAEIIPARVSLEKPRPDSPMGGSKAQDSQSRPDTEMKKPKSVPEDDLQNPHRLSKMQVLDGILRTLRDYELVRRRRMQWRRLRLGGAGITLLGSLVGVWAIKHVAWARFLLALAGMVATGLLTIDGLGSYLFTQAETAALEELKWEVENEQKRI</sequence>
<keyword evidence="11" id="KW-0443">Lipid metabolism</keyword>
<feature type="transmembrane region" description="Helical" evidence="14">
    <location>
        <begin position="380"/>
        <end position="398"/>
    </location>
</feature>
<organism evidence="16 17">
    <name type="scientific">Fusarium anthophilum</name>
    <dbReference type="NCBI Taxonomy" id="48485"/>
    <lineage>
        <taxon>Eukaryota</taxon>
        <taxon>Fungi</taxon>
        <taxon>Dikarya</taxon>
        <taxon>Ascomycota</taxon>
        <taxon>Pezizomycotina</taxon>
        <taxon>Sordariomycetes</taxon>
        <taxon>Hypocreomycetidae</taxon>
        <taxon>Hypocreales</taxon>
        <taxon>Nectriaceae</taxon>
        <taxon>Fusarium</taxon>
        <taxon>Fusarium fujikuroi species complex</taxon>
    </lineage>
</organism>
<keyword evidence="8" id="KW-0460">Magnesium</keyword>
<dbReference type="InterPro" id="IPR036691">
    <property type="entry name" value="Endo/exonu/phosph_ase_sf"/>
</dbReference>
<dbReference type="AlphaFoldDB" id="A0A8H4Z2P9"/>
<evidence type="ECO:0000256" key="9">
    <source>
        <dbReference type="ARBA" id="ARBA00022919"/>
    </source>
</evidence>
<dbReference type="PANTHER" id="PTHR16320:SF24">
    <property type="entry name" value="PHOSPHODIESTERASE, PUTATIVE-RELATED"/>
    <property type="match status" value="1"/>
</dbReference>
<dbReference type="Gene3D" id="3.60.10.10">
    <property type="entry name" value="Endonuclease/exonuclease/phosphatase"/>
    <property type="match status" value="1"/>
</dbReference>
<name>A0A8H4Z2P9_9HYPO</name>
<dbReference type="InterPro" id="IPR038772">
    <property type="entry name" value="Sph/SMPD2-like"/>
</dbReference>
<keyword evidence="5 14" id="KW-0812">Transmembrane</keyword>
<evidence type="ECO:0000313" key="17">
    <source>
        <dbReference type="Proteomes" id="UP000573603"/>
    </source>
</evidence>
<dbReference type="InterPro" id="IPR005135">
    <property type="entry name" value="Endo/exonuclease/phosphatase"/>
</dbReference>
<keyword evidence="9" id="KW-0746">Sphingolipid metabolism</keyword>
<feature type="transmembrane region" description="Helical" evidence="14">
    <location>
        <begin position="356"/>
        <end position="374"/>
    </location>
</feature>
<dbReference type="Pfam" id="PF03372">
    <property type="entry name" value="Exo_endo_phos"/>
    <property type="match status" value="1"/>
</dbReference>
<feature type="domain" description="Endonuclease/exonuclease/phosphatase" evidence="15">
    <location>
        <begin position="13"/>
        <end position="120"/>
    </location>
</feature>
<evidence type="ECO:0000256" key="2">
    <source>
        <dbReference type="ARBA" id="ARBA00004760"/>
    </source>
</evidence>
<dbReference type="GO" id="GO:0016020">
    <property type="term" value="C:membrane"/>
    <property type="evidence" value="ECO:0007669"/>
    <property type="project" value="UniProtKB-SubCell"/>
</dbReference>
<dbReference type="EMBL" id="JABEVY010000282">
    <property type="protein sequence ID" value="KAF5238841.1"/>
    <property type="molecule type" value="Genomic_DNA"/>
</dbReference>
<evidence type="ECO:0000256" key="5">
    <source>
        <dbReference type="ARBA" id="ARBA00022692"/>
    </source>
</evidence>
<dbReference type="PANTHER" id="PTHR16320">
    <property type="entry name" value="SPHINGOMYELINASE FAMILY MEMBER"/>
    <property type="match status" value="1"/>
</dbReference>
<reference evidence="16 17" key="1">
    <citation type="journal article" date="2020" name="BMC Genomics">
        <title>Correction to: Identification and distribution of gene clusters required for synthesis of sphingolipid metabolism inhibitors in diverse species of the filamentous fungus Fusarium.</title>
        <authorList>
            <person name="Kim H.S."/>
            <person name="Lohmar J.M."/>
            <person name="Busman M."/>
            <person name="Brown D.W."/>
            <person name="Naumann T.A."/>
            <person name="Divon H.H."/>
            <person name="Lysoe E."/>
            <person name="Uhlig S."/>
            <person name="Proctor R.H."/>
        </authorList>
    </citation>
    <scope>NUCLEOTIDE SEQUENCE [LARGE SCALE GENOMIC DNA]</scope>
    <source>
        <strain evidence="16 17">NRRL 25214</strain>
    </source>
</reference>
<evidence type="ECO:0000256" key="8">
    <source>
        <dbReference type="ARBA" id="ARBA00022842"/>
    </source>
</evidence>
<comment type="pathway">
    <text evidence="3">Sphingolipid metabolism.</text>
</comment>
<evidence type="ECO:0000256" key="13">
    <source>
        <dbReference type="SAM" id="MobiDB-lite"/>
    </source>
</evidence>
<comment type="subcellular location">
    <subcellularLocation>
        <location evidence="1">Membrane</location>
        <topology evidence="1">Multi-pass membrane protein</topology>
    </subcellularLocation>
</comment>
<evidence type="ECO:0000313" key="16">
    <source>
        <dbReference type="EMBL" id="KAF5238841.1"/>
    </source>
</evidence>
<keyword evidence="10 14" id="KW-1133">Transmembrane helix</keyword>
<feature type="region of interest" description="Disordered" evidence="13">
    <location>
        <begin position="283"/>
        <end position="324"/>
    </location>
</feature>
<keyword evidence="7" id="KW-0378">Hydrolase</keyword>
<evidence type="ECO:0000256" key="11">
    <source>
        <dbReference type="ARBA" id="ARBA00023098"/>
    </source>
</evidence>
<evidence type="ECO:0000259" key="15">
    <source>
        <dbReference type="Pfam" id="PF03372"/>
    </source>
</evidence>
<evidence type="ECO:0000256" key="3">
    <source>
        <dbReference type="ARBA" id="ARBA00004991"/>
    </source>
</evidence>
<keyword evidence="6" id="KW-0479">Metal-binding</keyword>
<evidence type="ECO:0000256" key="4">
    <source>
        <dbReference type="ARBA" id="ARBA00006335"/>
    </source>
</evidence>
<keyword evidence="12 14" id="KW-0472">Membrane</keyword>
<dbReference type="GO" id="GO:0004767">
    <property type="term" value="F:sphingomyelin phosphodiesterase activity"/>
    <property type="evidence" value="ECO:0007669"/>
    <property type="project" value="InterPro"/>
</dbReference>
<evidence type="ECO:0000256" key="12">
    <source>
        <dbReference type="ARBA" id="ARBA00023136"/>
    </source>
</evidence>
<proteinExistence type="inferred from homology"/>
<dbReference type="GO" id="GO:0046872">
    <property type="term" value="F:metal ion binding"/>
    <property type="evidence" value="ECO:0007669"/>
    <property type="project" value="UniProtKB-KW"/>
</dbReference>
<dbReference type="GO" id="GO:0006665">
    <property type="term" value="P:sphingolipid metabolic process"/>
    <property type="evidence" value="ECO:0007669"/>
    <property type="project" value="UniProtKB-KW"/>
</dbReference>
<evidence type="ECO:0000256" key="10">
    <source>
        <dbReference type="ARBA" id="ARBA00022989"/>
    </source>
</evidence>
<gene>
    <name evidence="16" type="ORF">FANTH_10169</name>
</gene>
<dbReference type="SUPFAM" id="SSF56219">
    <property type="entry name" value="DNase I-like"/>
    <property type="match status" value="1"/>
</dbReference>
<accession>A0A8H4Z2P9</accession>
<comment type="caution">
    <text evidence="16">The sequence shown here is derived from an EMBL/GenBank/DDBJ whole genome shotgun (WGS) entry which is preliminary data.</text>
</comment>
<keyword evidence="17" id="KW-1185">Reference proteome</keyword>
<evidence type="ECO:0000256" key="14">
    <source>
        <dbReference type="SAM" id="Phobius"/>
    </source>
</evidence>
<comment type="pathway">
    <text evidence="2">Lipid metabolism; sphingolipid metabolism.</text>
</comment>
<evidence type="ECO:0000256" key="7">
    <source>
        <dbReference type="ARBA" id="ARBA00022801"/>
    </source>
</evidence>
<protein>
    <recommendedName>
        <fullName evidence="15">Endonuclease/exonuclease/phosphatase domain-containing protein</fullName>
    </recommendedName>
</protein>
<feature type="compositionally biased region" description="Basic and acidic residues" evidence="13">
    <location>
        <begin position="304"/>
        <end position="317"/>
    </location>
</feature>
<evidence type="ECO:0000256" key="6">
    <source>
        <dbReference type="ARBA" id="ARBA00022723"/>
    </source>
</evidence>
<comment type="similarity">
    <text evidence="4">Belongs to the neutral sphingomyelinase family.</text>
</comment>
<evidence type="ECO:0000256" key="1">
    <source>
        <dbReference type="ARBA" id="ARBA00004141"/>
    </source>
</evidence>
<dbReference type="Proteomes" id="UP000573603">
    <property type="component" value="Unassembled WGS sequence"/>
</dbReference>